<proteinExistence type="predicted"/>
<dbReference type="AlphaFoldDB" id="A0A1H3UWU8"/>
<dbReference type="EMBL" id="FNPI01000028">
    <property type="protein sequence ID" value="SDZ66920.1"/>
    <property type="molecule type" value="Genomic_DNA"/>
</dbReference>
<reference evidence="2" key="1">
    <citation type="submission" date="2016-10" db="EMBL/GenBank/DDBJ databases">
        <authorList>
            <person name="Varghese N."/>
            <person name="Submissions S."/>
        </authorList>
    </citation>
    <scope>NUCLEOTIDE SEQUENCE [LARGE SCALE GENOMIC DNA]</scope>
    <source>
        <strain evidence="2">SP</strain>
    </source>
</reference>
<protein>
    <submittedName>
        <fullName evidence="1">Uncharacterized protein</fullName>
    </submittedName>
</protein>
<name>A0A1H3UWU8_9BACI</name>
<keyword evidence="2" id="KW-1185">Reference proteome</keyword>
<evidence type="ECO:0000313" key="1">
    <source>
        <dbReference type="EMBL" id="SDZ66920.1"/>
    </source>
</evidence>
<organism evidence="1 2">
    <name type="scientific">Evansella caseinilytica</name>
    <dbReference type="NCBI Taxonomy" id="1503961"/>
    <lineage>
        <taxon>Bacteria</taxon>
        <taxon>Bacillati</taxon>
        <taxon>Bacillota</taxon>
        <taxon>Bacilli</taxon>
        <taxon>Bacillales</taxon>
        <taxon>Bacillaceae</taxon>
        <taxon>Evansella</taxon>
    </lineage>
</organism>
<sequence>MEWTQETRYAKNILKVDFSGKSLKFLFSCLDNGVHYKTIFILAYSTHKNYRCFAILTKK</sequence>
<gene>
    <name evidence="1" type="ORF">SAMN05421736_12838</name>
</gene>
<accession>A0A1H3UWU8</accession>
<dbReference type="STRING" id="1503961.SAMN05421736_12838"/>
<evidence type="ECO:0000313" key="2">
    <source>
        <dbReference type="Proteomes" id="UP000198935"/>
    </source>
</evidence>
<dbReference type="Proteomes" id="UP000198935">
    <property type="component" value="Unassembled WGS sequence"/>
</dbReference>